<dbReference type="SUPFAM" id="SSF53448">
    <property type="entry name" value="Nucleotide-diphospho-sugar transferases"/>
    <property type="match status" value="1"/>
</dbReference>
<reference evidence="3" key="1">
    <citation type="journal article" date="2019" name="Int. J. Syst. Evol. Microbiol.">
        <title>The Global Catalogue of Microorganisms (GCM) 10K type strain sequencing project: providing services to taxonomists for standard genome sequencing and annotation.</title>
        <authorList>
            <consortium name="The Broad Institute Genomics Platform"/>
            <consortium name="The Broad Institute Genome Sequencing Center for Infectious Disease"/>
            <person name="Wu L."/>
            <person name="Ma J."/>
        </authorList>
    </citation>
    <scope>NUCLEOTIDE SEQUENCE [LARGE SCALE GENOMIC DNA]</scope>
    <source>
        <strain evidence="3">KACC 14249</strain>
    </source>
</reference>
<evidence type="ECO:0000313" key="2">
    <source>
        <dbReference type="EMBL" id="MFC6006252.1"/>
    </source>
</evidence>
<evidence type="ECO:0000313" key="3">
    <source>
        <dbReference type="Proteomes" id="UP001596189"/>
    </source>
</evidence>
<protein>
    <submittedName>
        <fullName evidence="2">Nucleotidyltransferase family protein</fullName>
    </submittedName>
</protein>
<dbReference type="InterPro" id="IPR029044">
    <property type="entry name" value="Nucleotide-diphossugar_trans"/>
</dbReference>
<dbReference type="PANTHER" id="PTHR43777:SF1">
    <property type="entry name" value="MOLYBDENUM COFACTOR CYTIDYLYLTRANSFERASE"/>
    <property type="match status" value="1"/>
</dbReference>
<dbReference type="InterPro" id="IPR025877">
    <property type="entry name" value="MobA-like_NTP_Trfase"/>
</dbReference>
<dbReference type="Gene3D" id="3.90.550.10">
    <property type="entry name" value="Spore Coat Polysaccharide Biosynthesis Protein SpsA, Chain A"/>
    <property type="match status" value="1"/>
</dbReference>
<dbReference type="Proteomes" id="UP001596189">
    <property type="component" value="Unassembled WGS sequence"/>
</dbReference>
<dbReference type="PANTHER" id="PTHR43777">
    <property type="entry name" value="MOLYBDENUM COFACTOR CYTIDYLYLTRANSFERASE"/>
    <property type="match status" value="1"/>
</dbReference>
<dbReference type="RefSeq" id="WP_345717104.1">
    <property type="nucleotide sequence ID" value="NZ_BAABFP010000005.1"/>
</dbReference>
<dbReference type="Pfam" id="PF12804">
    <property type="entry name" value="NTP_transf_3"/>
    <property type="match status" value="1"/>
</dbReference>
<keyword evidence="3" id="KW-1185">Reference proteome</keyword>
<sequence length="202" mass="21156">MQVTGLVLAAGSSTRLGQPKQLLPYRGAPLLESALTTARSCGFDQLVVVLGGSYDQVRAEVDLSDAVVVRNEAHGAGCSSSIASSLVVVEAASDGLVLMLGDQPGVQPSSVADLLGAAGDSTLPDVAVCRYDDGWGHPMWFARTVFGDLTDLHGDKGVWRLLHSGRYDVREVPVPGPVPVDVDTWEDYQALLRAEPDAGAAS</sequence>
<evidence type="ECO:0000259" key="1">
    <source>
        <dbReference type="Pfam" id="PF12804"/>
    </source>
</evidence>
<proteinExistence type="predicted"/>
<dbReference type="EMBL" id="JBHSRD010000002">
    <property type="protein sequence ID" value="MFC6006252.1"/>
    <property type="molecule type" value="Genomic_DNA"/>
</dbReference>
<dbReference type="CDD" id="cd04182">
    <property type="entry name" value="GT_2_like_f"/>
    <property type="match status" value="1"/>
</dbReference>
<gene>
    <name evidence="2" type="ORF">ACFQDO_03830</name>
</gene>
<comment type="caution">
    <text evidence="2">The sequence shown here is derived from an EMBL/GenBank/DDBJ whole genome shotgun (WGS) entry which is preliminary data.</text>
</comment>
<name>A0ABW1JBD6_9ACTN</name>
<feature type="domain" description="MobA-like NTP transferase" evidence="1">
    <location>
        <begin position="5"/>
        <end position="164"/>
    </location>
</feature>
<accession>A0ABW1JBD6</accession>
<organism evidence="2 3">
    <name type="scientific">Angustibacter luteus</name>
    <dbReference type="NCBI Taxonomy" id="658456"/>
    <lineage>
        <taxon>Bacteria</taxon>
        <taxon>Bacillati</taxon>
        <taxon>Actinomycetota</taxon>
        <taxon>Actinomycetes</taxon>
        <taxon>Kineosporiales</taxon>
        <taxon>Kineosporiaceae</taxon>
    </lineage>
</organism>